<feature type="domain" description="Dynein axonemal assembly factor 5 TPR repeats" evidence="3">
    <location>
        <begin position="32"/>
        <end position="294"/>
    </location>
</feature>
<dbReference type="STRING" id="1314790.A0A1Y1YDE8"/>
<evidence type="ECO:0000313" key="4">
    <source>
        <dbReference type="EMBL" id="ORX96009.1"/>
    </source>
</evidence>
<dbReference type="InterPro" id="IPR011989">
    <property type="entry name" value="ARM-like"/>
</dbReference>
<organism evidence="4 5">
    <name type="scientific">Basidiobolus meristosporus CBS 931.73</name>
    <dbReference type="NCBI Taxonomy" id="1314790"/>
    <lineage>
        <taxon>Eukaryota</taxon>
        <taxon>Fungi</taxon>
        <taxon>Fungi incertae sedis</taxon>
        <taxon>Zoopagomycota</taxon>
        <taxon>Entomophthoromycotina</taxon>
        <taxon>Basidiobolomycetes</taxon>
        <taxon>Basidiobolales</taxon>
        <taxon>Basidiobolaceae</taxon>
        <taxon>Basidiobolus</taxon>
    </lineage>
</organism>
<comment type="caution">
    <text evidence="4">The sequence shown here is derived from an EMBL/GenBank/DDBJ whole genome shotgun (WGS) entry which is preliminary data.</text>
</comment>
<evidence type="ECO:0000313" key="5">
    <source>
        <dbReference type="Proteomes" id="UP000193498"/>
    </source>
</evidence>
<dbReference type="EMBL" id="MCFE01000163">
    <property type="protein sequence ID" value="ORX96009.1"/>
    <property type="molecule type" value="Genomic_DNA"/>
</dbReference>
<dbReference type="PANTHER" id="PTHR16216">
    <property type="entry name" value="DYNEIN ASSEMBLY FACTOR 5, AXONEMAL"/>
    <property type="match status" value="1"/>
</dbReference>
<evidence type="ECO:0000256" key="1">
    <source>
        <dbReference type="PROSITE-ProRule" id="PRU00103"/>
    </source>
</evidence>
<dbReference type="PANTHER" id="PTHR16216:SF2">
    <property type="entry name" value="DYNEIN AXONEMAL ASSEMBLY FACTOR 5"/>
    <property type="match status" value="1"/>
</dbReference>
<dbReference type="Gene3D" id="1.25.10.10">
    <property type="entry name" value="Leucine-rich Repeat Variant"/>
    <property type="match status" value="3"/>
</dbReference>
<name>A0A1Y1YDE8_9FUNG</name>
<keyword evidence="5" id="KW-1185">Reference proteome</keyword>
<feature type="domain" description="Dynein axonemal assembly factor 5 HEAT-repeat" evidence="2">
    <location>
        <begin position="306"/>
        <end position="446"/>
    </location>
</feature>
<dbReference type="InterPro" id="IPR021133">
    <property type="entry name" value="HEAT_type_2"/>
</dbReference>
<dbReference type="InterPro" id="IPR057978">
    <property type="entry name" value="TPR_DAAF5"/>
</dbReference>
<dbReference type="PROSITE" id="PS50077">
    <property type="entry name" value="HEAT_REPEAT"/>
    <property type="match status" value="1"/>
</dbReference>
<reference evidence="4 5" key="1">
    <citation type="submission" date="2016-07" db="EMBL/GenBank/DDBJ databases">
        <title>Pervasive Adenine N6-methylation of Active Genes in Fungi.</title>
        <authorList>
            <consortium name="DOE Joint Genome Institute"/>
            <person name="Mondo S.J."/>
            <person name="Dannebaum R.O."/>
            <person name="Kuo R.C."/>
            <person name="Labutti K."/>
            <person name="Haridas S."/>
            <person name="Kuo A."/>
            <person name="Salamov A."/>
            <person name="Ahrendt S.R."/>
            <person name="Lipzen A."/>
            <person name="Sullivan W."/>
            <person name="Andreopoulos W.B."/>
            <person name="Clum A."/>
            <person name="Lindquist E."/>
            <person name="Daum C."/>
            <person name="Ramamoorthy G.K."/>
            <person name="Gryganskyi A."/>
            <person name="Culley D."/>
            <person name="Magnuson J.K."/>
            <person name="James T.Y."/>
            <person name="O'Malley M.A."/>
            <person name="Stajich J.E."/>
            <person name="Spatafora J.W."/>
            <person name="Visel A."/>
            <person name="Grigoriev I.V."/>
        </authorList>
    </citation>
    <scope>NUCLEOTIDE SEQUENCE [LARGE SCALE GENOMIC DNA]</scope>
    <source>
        <strain evidence="4 5">CBS 931.73</strain>
    </source>
</reference>
<dbReference type="InterPro" id="IPR016024">
    <property type="entry name" value="ARM-type_fold"/>
</dbReference>
<dbReference type="InterPro" id="IPR056497">
    <property type="entry name" value="HEAT_DAAF5"/>
</dbReference>
<evidence type="ECO:0000259" key="2">
    <source>
        <dbReference type="Pfam" id="PF24573"/>
    </source>
</evidence>
<accession>A0A1Y1YDE8</accession>
<proteinExistence type="predicted"/>
<dbReference type="OrthoDB" id="413572at2759"/>
<evidence type="ECO:0000259" key="3">
    <source>
        <dbReference type="Pfam" id="PF25757"/>
    </source>
</evidence>
<dbReference type="Proteomes" id="UP000193498">
    <property type="component" value="Unassembled WGS sequence"/>
</dbReference>
<dbReference type="InterPro" id="IPR052623">
    <property type="entry name" value="DAAF5"/>
</dbReference>
<gene>
    <name evidence="4" type="ORF">K493DRAFT_337112</name>
</gene>
<dbReference type="AlphaFoldDB" id="A0A1Y1YDE8"/>
<sequence length="841" mass="94788">MSNLTTEQLSLYDLTLQSIQRDVNRLNDTGTDRVSKRRALESIDKVIFGSKKDDAVYVALFEALGETLLSMSVDSVEKCRELSVKIIANFIKFEKESPVQHKLRVLKVAKERLTEENIESVEEIRLEWIEVCGEVIKQGGYEHDVVNILVEIFQASLQDVFPELKKRSIQLVTELGRIAGKDLRLQAQPLVKALIPSLTHRHSSIRISSLRALEVLVELDMASLDLILEHLHKLVFDKSASVRQELYTVVKHWIHQSIQDTSSFKILPIVFAGMSDEVGDLQTLCRQYLTDLEKWYGDSDKSTGSLAQNSIEYALPMILEDTQHWCTTDRVLALKVLDTLIEHAGKAIEVHTAKILQSLYMQAQHKDSSVVSQGIKCAVTLGKYVHPSIYAHLTVQQINMASQETRPNLLMVLESCIRGSSCSELLGIVPWLVETLCHRKFIQEECVQSSVDIAYNLVTKMSEGGITLTKCPEGYQLLHFLLILEDDRKGADKIPAAISALSAMHGFANPSELVAEYFDDLLEKLKRSESKWNTDSEQFRMFCRLLVESGEFIEPHLDQVLSSLKTLTDIKRDSELRVRIFQTLNSVFQHTSIKDQHAVSLVFEIILPNLEYHPPQKTPTVRAAAMESLYVLLRSNRSSTSLDPKQSNQLVMILCQSLEDEIPGTRLRSLKLLEETTKCFCPQMADDRLIIAMYPEILKRLDDAQDEVRNEAVISVSRLLDAVSPNFEGSHVENILRTLMLQLNDDNAQYQAEQSSFQALASLPNHTGSFVSDLEGNLISSTGDLGKPDEVKTINKLLQDVSSLLSKSDESELQKVTVHGLDHNISMTINSDHVYAVKQSH</sequence>
<dbReference type="Pfam" id="PF24573">
    <property type="entry name" value="HEAT_DAAF5"/>
    <property type="match status" value="1"/>
</dbReference>
<feature type="repeat" description="HEAT" evidence="1">
    <location>
        <begin position="693"/>
        <end position="731"/>
    </location>
</feature>
<dbReference type="Pfam" id="PF25757">
    <property type="entry name" value="TPR_DNAAF5"/>
    <property type="match status" value="1"/>
</dbReference>
<dbReference type="InParanoid" id="A0A1Y1YDE8"/>
<protein>
    <submittedName>
        <fullName evidence="4">ARM repeat-containing protein</fullName>
    </submittedName>
</protein>
<dbReference type="SUPFAM" id="SSF48371">
    <property type="entry name" value="ARM repeat"/>
    <property type="match status" value="2"/>
</dbReference>